<comment type="subcellular location">
    <subcellularLocation>
        <location evidence="1">Membrane</location>
        <topology evidence="1">Multi-pass membrane protein</topology>
    </subcellularLocation>
</comment>
<name>A0ABP6QCH5_9ACTN</name>
<organism evidence="7 8">
    <name type="scientific">Actinocorallia longicatena</name>
    <dbReference type="NCBI Taxonomy" id="111803"/>
    <lineage>
        <taxon>Bacteria</taxon>
        <taxon>Bacillati</taxon>
        <taxon>Actinomycetota</taxon>
        <taxon>Actinomycetes</taxon>
        <taxon>Streptosporangiales</taxon>
        <taxon>Thermomonosporaceae</taxon>
        <taxon>Actinocorallia</taxon>
    </lineage>
</organism>
<evidence type="ECO:0000256" key="3">
    <source>
        <dbReference type="ARBA" id="ARBA00022989"/>
    </source>
</evidence>
<evidence type="ECO:0000313" key="8">
    <source>
        <dbReference type="Proteomes" id="UP001501237"/>
    </source>
</evidence>
<gene>
    <name evidence="7" type="ORF">GCM10010468_23890</name>
</gene>
<evidence type="ECO:0000313" key="7">
    <source>
        <dbReference type="EMBL" id="GAA3207553.1"/>
    </source>
</evidence>
<keyword evidence="4 5" id="KW-0472">Membrane</keyword>
<feature type="transmembrane region" description="Helical" evidence="5">
    <location>
        <begin position="91"/>
        <end position="111"/>
    </location>
</feature>
<protein>
    <recommendedName>
        <fullName evidence="6">GtrA/DPMS transmembrane domain-containing protein</fullName>
    </recommendedName>
</protein>
<evidence type="ECO:0000256" key="4">
    <source>
        <dbReference type="ARBA" id="ARBA00023136"/>
    </source>
</evidence>
<dbReference type="RefSeq" id="WP_344826237.1">
    <property type="nucleotide sequence ID" value="NZ_BAAAUV010000005.1"/>
</dbReference>
<evidence type="ECO:0000256" key="5">
    <source>
        <dbReference type="SAM" id="Phobius"/>
    </source>
</evidence>
<dbReference type="Pfam" id="PF04138">
    <property type="entry name" value="GtrA_DPMS_TM"/>
    <property type="match status" value="1"/>
</dbReference>
<evidence type="ECO:0000259" key="6">
    <source>
        <dbReference type="Pfam" id="PF04138"/>
    </source>
</evidence>
<sequence length="162" mass="16651">MRSKPVRPPVNAAVPPTAAPGAAEAFGRFVAVGVGTTLLASGLLAVASARMDLVAANALITLATTLLATELHGRFSFRSEKGGWRVHAQSALTIAVAYLFTTGAMLVLRRAHPAPDVVLDQVVYLGASGLAGLARFLVLRVFVFGARPVVAAPLPSEVALAA</sequence>
<dbReference type="InterPro" id="IPR007267">
    <property type="entry name" value="GtrA_DPMS_TM"/>
</dbReference>
<reference evidence="8" key="1">
    <citation type="journal article" date="2019" name="Int. J. Syst. Evol. Microbiol.">
        <title>The Global Catalogue of Microorganisms (GCM) 10K type strain sequencing project: providing services to taxonomists for standard genome sequencing and annotation.</title>
        <authorList>
            <consortium name="The Broad Institute Genomics Platform"/>
            <consortium name="The Broad Institute Genome Sequencing Center for Infectious Disease"/>
            <person name="Wu L."/>
            <person name="Ma J."/>
        </authorList>
    </citation>
    <scope>NUCLEOTIDE SEQUENCE [LARGE SCALE GENOMIC DNA]</scope>
    <source>
        <strain evidence="8">JCM 9377</strain>
    </source>
</reference>
<comment type="caution">
    <text evidence="7">The sequence shown here is derived from an EMBL/GenBank/DDBJ whole genome shotgun (WGS) entry which is preliminary data.</text>
</comment>
<feature type="domain" description="GtrA/DPMS transmembrane" evidence="6">
    <location>
        <begin position="28"/>
        <end position="144"/>
    </location>
</feature>
<evidence type="ECO:0000256" key="1">
    <source>
        <dbReference type="ARBA" id="ARBA00004141"/>
    </source>
</evidence>
<keyword evidence="8" id="KW-1185">Reference proteome</keyword>
<feature type="transmembrane region" description="Helical" evidence="5">
    <location>
        <begin position="29"/>
        <end position="47"/>
    </location>
</feature>
<evidence type="ECO:0000256" key="2">
    <source>
        <dbReference type="ARBA" id="ARBA00022692"/>
    </source>
</evidence>
<keyword evidence="3 5" id="KW-1133">Transmembrane helix</keyword>
<feature type="transmembrane region" description="Helical" evidence="5">
    <location>
        <begin position="123"/>
        <end position="143"/>
    </location>
</feature>
<proteinExistence type="predicted"/>
<dbReference type="EMBL" id="BAAAUV010000005">
    <property type="protein sequence ID" value="GAA3207553.1"/>
    <property type="molecule type" value="Genomic_DNA"/>
</dbReference>
<keyword evidence="2 5" id="KW-0812">Transmembrane</keyword>
<feature type="transmembrane region" description="Helical" evidence="5">
    <location>
        <begin position="53"/>
        <end position="71"/>
    </location>
</feature>
<accession>A0ABP6QCH5</accession>
<dbReference type="Proteomes" id="UP001501237">
    <property type="component" value="Unassembled WGS sequence"/>
</dbReference>